<accession>A0A5C6BE44</accession>
<dbReference type="PANTHER" id="PTHR23504:SF15">
    <property type="entry name" value="MAJOR FACILITATOR SUPERFAMILY (MFS) PROFILE DOMAIN-CONTAINING PROTEIN"/>
    <property type="match status" value="1"/>
</dbReference>
<feature type="transmembrane region" description="Helical" evidence="6">
    <location>
        <begin position="105"/>
        <end position="130"/>
    </location>
</feature>
<keyword evidence="9" id="KW-1185">Reference proteome</keyword>
<feature type="transmembrane region" description="Helical" evidence="6">
    <location>
        <begin position="7"/>
        <end position="30"/>
    </location>
</feature>
<dbReference type="EMBL" id="SJPP01000002">
    <property type="protein sequence ID" value="TWU09549.1"/>
    <property type="molecule type" value="Genomic_DNA"/>
</dbReference>
<dbReference type="GO" id="GO:0022857">
    <property type="term" value="F:transmembrane transporter activity"/>
    <property type="evidence" value="ECO:0007669"/>
    <property type="project" value="InterPro"/>
</dbReference>
<feature type="transmembrane region" description="Helical" evidence="6">
    <location>
        <begin position="42"/>
        <end position="61"/>
    </location>
</feature>
<dbReference type="GO" id="GO:0016020">
    <property type="term" value="C:membrane"/>
    <property type="evidence" value="ECO:0007669"/>
    <property type="project" value="UniProtKB-SubCell"/>
</dbReference>
<dbReference type="PROSITE" id="PS50850">
    <property type="entry name" value="MFS"/>
    <property type="match status" value="1"/>
</dbReference>
<evidence type="ECO:0000313" key="9">
    <source>
        <dbReference type="Proteomes" id="UP000320735"/>
    </source>
</evidence>
<evidence type="ECO:0000256" key="2">
    <source>
        <dbReference type="ARBA" id="ARBA00022448"/>
    </source>
</evidence>
<gene>
    <name evidence="8" type="primary">tetA</name>
    <name evidence="8" type="ORF">CA54_47910</name>
</gene>
<feature type="transmembrane region" description="Helical" evidence="6">
    <location>
        <begin position="73"/>
        <end position="93"/>
    </location>
</feature>
<evidence type="ECO:0000313" key="8">
    <source>
        <dbReference type="EMBL" id="TWU09549.1"/>
    </source>
</evidence>
<dbReference type="AlphaFoldDB" id="A0A5C6BE44"/>
<dbReference type="Pfam" id="PF07690">
    <property type="entry name" value="MFS_1"/>
    <property type="match status" value="1"/>
</dbReference>
<dbReference type="InterPro" id="IPR001958">
    <property type="entry name" value="Tet-R_TetA/multi-R_MdtG-like"/>
</dbReference>
<feature type="transmembrane region" description="Helical" evidence="6">
    <location>
        <begin position="142"/>
        <end position="164"/>
    </location>
</feature>
<evidence type="ECO:0000256" key="4">
    <source>
        <dbReference type="ARBA" id="ARBA00022989"/>
    </source>
</evidence>
<keyword evidence="3 6" id="KW-0812">Transmembrane</keyword>
<evidence type="ECO:0000256" key="5">
    <source>
        <dbReference type="ARBA" id="ARBA00023136"/>
    </source>
</evidence>
<feature type="transmembrane region" description="Helical" evidence="6">
    <location>
        <begin position="176"/>
        <end position="196"/>
    </location>
</feature>
<dbReference type="RefSeq" id="WP_146373229.1">
    <property type="nucleotide sequence ID" value="NZ_SJPP01000002.1"/>
</dbReference>
<evidence type="ECO:0000256" key="1">
    <source>
        <dbReference type="ARBA" id="ARBA00004141"/>
    </source>
</evidence>
<feature type="transmembrane region" description="Helical" evidence="6">
    <location>
        <begin position="292"/>
        <end position="311"/>
    </location>
</feature>
<feature type="transmembrane region" description="Helical" evidence="6">
    <location>
        <begin position="263"/>
        <end position="280"/>
    </location>
</feature>
<dbReference type="PRINTS" id="PR01035">
    <property type="entry name" value="TCRTETA"/>
</dbReference>
<dbReference type="SUPFAM" id="SSF103473">
    <property type="entry name" value="MFS general substrate transporter"/>
    <property type="match status" value="1"/>
</dbReference>
<dbReference type="Proteomes" id="UP000320735">
    <property type="component" value="Unassembled WGS sequence"/>
</dbReference>
<feature type="transmembrane region" description="Helical" evidence="6">
    <location>
        <begin position="226"/>
        <end position="243"/>
    </location>
</feature>
<keyword evidence="4 6" id="KW-1133">Transmembrane helix</keyword>
<evidence type="ECO:0000259" key="7">
    <source>
        <dbReference type="PROSITE" id="PS50850"/>
    </source>
</evidence>
<dbReference type="InterPro" id="IPR011701">
    <property type="entry name" value="MFS"/>
</dbReference>
<sequence>MSKHSKASLGVIFVTVFIDLLGFGIVLPLLPRYGKFFEADHLLGPLMASFSAMQFLFAPAWGRLSDRIGRRPVLIVGLAGSTISYFMFGYATSLGKDDTLLGLGVLAWLFISRIGAGIAGATIPTAQAYIADVTGPEQRARGMALIGAAFGIGFTFGPLIGAGFVSDQVNAPPSAAPGYVAAVMSGLALLSAIFWLKESLEPGNTPIRHHWFDRSSLRNALSQPKISMILLTIFITTFAFAQFESTLSLLTRNLGMSPRSNFWIFAYVGLVLTIAQGVLVRRLLPRMGEYRMSVAGAILMTVGLLLVGLAGQQGSTGMLFAVLPVSVVGFSALTPSLQSLLSRGTSASQQGGILGLGQSLSALARIFGPWLGISLFLDDMFIPYAVAAGIMAVGFVMVLGLRNFSHSIDIAEK</sequence>
<dbReference type="InterPro" id="IPR036259">
    <property type="entry name" value="MFS_trans_sf"/>
</dbReference>
<evidence type="ECO:0000256" key="3">
    <source>
        <dbReference type="ARBA" id="ARBA00022692"/>
    </source>
</evidence>
<feature type="transmembrane region" description="Helical" evidence="6">
    <location>
        <begin position="317"/>
        <end position="341"/>
    </location>
</feature>
<feature type="transmembrane region" description="Helical" evidence="6">
    <location>
        <begin position="353"/>
        <end position="375"/>
    </location>
</feature>
<organism evidence="8 9">
    <name type="scientific">Symmachiella macrocystis</name>
    <dbReference type="NCBI Taxonomy" id="2527985"/>
    <lineage>
        <taxon>Bacteria</taxon>
        <taxon>Pseudomonadati</taxon>
        <taxon>Planctomycetota</taxon>
        <taxon>Planctomycetia</taxon>
        <taxon>Planctomycetales</taxon>
        <taxon>Planctomycetaceae</taxon>
        <taxon>Symmachiella</taxon>
    </lineage>
</organism>
<protein>
    <submittedName>
        <fullName evidence="8">Tetracycline resistance protein, class B</fullName>
    </submittedName>
</protein>
<feature type="domain" description="Major facilitator superfamily (MFS) profile" evidence="7">
    <location>
        <begin position="8"/>
        <end position="406"/>
    </location>
</feature>
<name>A0A5C6BE44_9PLAN</name>
<evidence type="ECO:0000256" key="6">
    <source>
        <dbReference type="SAM" id="Phobius"/>
    </source>
</evidence>
<proteinExistence type="predicted"/>
<dbReference type="PANTHER" id="PTHR23504">
    <property type="entry name" value="MAJOR FACILITATOR SUPERFAMILY DOMAIN-CONTAINING PROTEIN 10"/>
    <property type="match status" value="1"/>
</dbReference>
<reference evidence="8 9" key="1">
    <citation type="submission" date="2019-02" db="EMBL/GenBank/DDBJ databases">
        <title>Deep-cultivation of Planctomycetes and their phenomic and genomic characterization uncovers novel biology.</title>
        <authorList>
            <person name="Wiegand S."/>
            <person name="Jogler M."/>
            <person name="Boedeker C."/>
            <person name="Pinto D."/>
            <person name="Vollmers J."/>
            <person name="Rivas-Marin E."/>
            <person name="Kohn T."/>
            <person name="Peeters S.H."/>
            <person name="Heuer A."/>
            <person name="Rast P."/>
            <person name="Oberbeckmann S."/>
            <person name="Bunk B."/>
            <person name="Jeske O."/>
            <person name="Meyerdierks A."/>
            <person name="Storesund J.E."/>
            <person name="Kallscheuer N."/>
            <person name="Luecker S."/>
            <person name="Lage O.M."/>
            <person name="Pohl T."/>
            <person name="Merkel B.J."/>
            <person name="Hornburger P."/>
            <person name="Mueller R.-W."/>
            <person name="Bruemmer F."/>
            <person name="Labrenz M."/>
            <person name="Spormann A.M."/>
            <person name="Op Den Camp H."/>
            <person name="Overmann J."/>
            <person name="Amann R."/>
            <person name="Jetten M.S.M."/>
            <person name="Mascher T."/>
            <person name="Medema M.H."/>
            <person name="Devos D.P."/>
            <person name="Kaster A.-K."/>
            <person name="Ovreas L."/>
            <person name="Rohde M."/>
            <person name="Galperin M.Y."/>
            <person name="Jogler C."/>
        </authorList>
    </citation>
    <scope>NUCLEOTIDE SEQUENCE [LARGE SCALE GENOMIC DNA]</scope>
    <source>
        <strain evidence="8 9">CA54</strain>
    </source>
</reference>
<keyword evidence="5 6" id="KW-0472">Membrane</keyword>
<dbReference type="Gene3D" id="1.20.1250.20">
    <property type="entry name" value="MFS general substrate transporter like domains"/>
    <property type="match status" value="1"/>
</dbReference>
<dbReference type="OrthoDB" id="9793283at2"/>
<comment type="subcellular location">
    <subcellularLocation>
        <location evidence="1">Membrane</location>
        <topology evidence="1">Multi-pass membrane protein</topology>
    </subcellularLocation>
</comment>
<dbReference type="InterPro" id="IPR020846">
    <property type="entry name" value="MFS_dom"/>
</dbReference>
<keyword evidence="2" id="KW-0813">Transport</keyword>
<feature type="transmembrane region" description="Helical" evidence="6">
    <location>
        <begin position="381"/>
        <end position="401"/>
    </location>
</feature>
<comment type="caution">
    <text evidence="8">The sequence shown here is derived from an EMBL/GenBank/DDBJ whole genome shotgun (WGS) entry which is preliminary data.</text>
</comment>